<dbReference type="AlphaFoldDB" id="A0A085LNN2"/>
<reference evidence="1 2" key="1">
    <citation type="journal article" date="2014" name="Nat. Genet.">
        <title>Genome and transcriptome of the porcine whipworm Trichuris suis.</title>
        <authorList>
            <person name="Jex A.R."/>
            <person name="Nejsum P."/>
            <person name="Schwarz E.M."/>
            <person name="Hu L."/>
            <person name="Young N.D."/>
            <person name="Hall R.S."/>
            <person name="Korhonen P.K."/>
            <person name="Liao S."/>
            <person name="Thamsborg S."/>
            <person name="Xia J."/>
            <person name="Xu P."/>
            <person name="Wang S."/>
            <person name="Scheerlinck J.P."/>
            <person name="Hofmann A."/>
            <person name="Sternberg P.W."/>
            <person name="Wang J."/>
            <person name="Gasser R.B."/>
        </authorList>
    </citation>
    <scope>NUCLEOTIDE SEQUENCE [LARGE SCALE GENOMIC DNA]</scope>
    <source>
        <strain evidence="1">DCEP-RM93M</strain>
    </source>
</reference>
<evidence type="ECO:0000313" key="2">
    <source>
        <dbReference type="Proteomes" id="UP000030764"/>
    </source>
</evidence>
<evidence type="ECO:0000313" key="1">
    <source>
        <dbReference type="EMBL" id="KFD46578.1"/>
    </source>
</evidence>
<sequence length="68" mass="7526">MSPQIFTGYEISSNVGSVLKNFKLDRKINLISPTVIFLAVSFIKTRLVKQAVTVCGPAGDRFRDRPAL</sequence>
<accession>A0A085LNN2</accession>
<dbReference type="EMBL" id="KL363363">
    <property type="protein sequence ID" value="KFD46578.1"/>
    <property type="molecule type" value="Genomic_DNA"/>
</dbReference>
<name>A0A085LNN2_9BILA</name>
<organism evidence="1 2">
    <name type="scientific">Trichuris suis</name>
    <name type="common">pig whipworm</name>
    <dbReference type="NCBI Taxonomy" id="68888"/>
    <lineage>
        <taxon>Eukaryota</taxon>
        <taxon>Metazoa</taxon>
        <taxon>Ecdysozoa</taxon>
        <taxon>Nematoda</taxon>
        <taxon>Enoplea</taxon>
        <taxon>Dorylaimia</taxon>
        <taxon>Trichinellida</taxon>
        <taxon>Trichuridae</taxon>
        <taxon>Trichuris</taxon>
    </lineage>
</organism>
<protein>
    <submittedName>
        <fullName evidence="1">Uncharacterized protein</fullName>
    </submittedName>
</protein>
<dbReference type="Proteomes" id="UP000030764">
    <property type="component" value="Unassembled WGS sequence"/>
</dbReference>
<gene>
    <name evidence="1" type="ORF">M513_12557</name>
</gene>
<keyword evidence="2" id="KW-1185">Reference proteome</keyword>
<proteinExistence type="predicted"/>